<dbReference type="InterPro" id="IPR000276">
    <property type="entry name" value="GPCR_Rhodpsn"/>
</dbReference>
<evidence type="ECO:0000256" key="2">
    <source>
        <dbReference type="ARBA" id="ARBA00022475"/>
    </source>
</evidence>
<proteinExistence type="predicted"/>
<dbReference type="AlphaFoldDB" id="A7STR3"/>
<accession>A7STR3</accession>
<dbReference type="HOGENOM" id="CLU_738298_0_0_1"/>
<keyword evidence="3 9" id="KW-0812">Transmembrane</keyword>
<keyword evidence="4 9" id="KW-1133">Transmembrane helix</keyword>
<dbReference type="PANTHER" id="PTHR22752">
    <property type="entry name" value="G PROTEIN-COUPLED RECEPTOR"/>
    <property type="match status" value="1"/>
</dbReference>
<evidence type="ECO:0000256" key="3">
    <source>
        <dbReference type="ARBA" id="ARBA00022692"/>
    </source>
</evidence>
<feature type="transmembrane region" description="Helical" evidence="9">
    <location>
        <begin position="264"/>
        <end position="287"/>
    </location>
</feature>
<keyword evidence="7" id="KW-0675">Receptor</keyword>
<dbReference type="Pfam" id="PF00001">
    <property type="entry name" value="7tm_1"/>
    <property type="match status" value="1"/>
</dbReference>
<feature type="transmembrane region" description="Helical" evidence="9">
    <location>
        <begin position="233"/>
        <end position="258"/>
    </location>
</feature>
<dbReference type="SUPFAM" id="SSF81321">
    <property type="entry name" value="Family A G protein-coupled receptor-like"/>
    <property type="match status" value="1"/>
</dbReference>
<feature type="transmembrane region" description="Helical" evidence="9">
    <location>
        <begin position="93"/>
        <end position="115"/>
    </location>
</feature>
<feature type="domain" description="G-protein coupled receptors family 1 profile" evidence="10">
    <location>
        <begin position="26"/>
        <end position="284"/>
    </location>
</feature>
<dbReference type="OMA" id="AASTICY"/>
<keyword evidence="6 9" id="KW-0472">Membrane</keyword>
<protein>
    <recommendedName>
        <fullName evidence="10">G-protein coupled receptors family 1 profile domain-containing protein</fullName>
    </recommendedName>
</protein>
<feature type="transmembrane region" description="Helical" evidence="9">
    <location>
        <begin position="47"/>
        <end position="73"/>
    </location>
</feature>
<evidence type="ECO:0000313" key="12">
    <source>
        <dbReference type="Proteomes" id="UP000001593"/>
    </source>
</evidence>
<name>A7STR3_NEMVE</name>
<organism evidence="11 12">
    <name type="scientific">Nematostella vectensis</name>
    <name type="common">Starlet sea anemone</name>
    <dbReference type="NCBI Taxonomy" id="45351"/>
    <lineage>
        <taxon>Eukaryota</taxon>
        <taxon>Metazoa</taxon>
        <taxon>Cnidaria</taxon>
        <taxon>Anthozoa</taxon>
        <taxon>Hexacorallia</taxon>
        <taxon>Actiniaria</taxon>
        <taxon>Edwardsiidae</taxon>
        <taxon>Nematostella</taxon>
    </lineage>
</organism>
<keyword evidence="8" id="KW-0807">Transducer</keyword>
<evidence type="ECO:0000256" key="9">
    <source>
        <dbReference type="SAM" id="Phobius"/>
    </source>
</evidence>
<dbReference type="InParanoid" id="A7STR3"/>
<dbReference type="CDD" id="cd00637">
    <property type="entry name" value="7tm_classA_rhodopsin-like"/>
    <property type="match status" value="1"/>
</dbReference>
<dbReference type="Gene3D" id="1.20.1070.10">
    <property type="entry name" value="Rhodopsin 7-helix transmembrane proteins"/>
    <property type="match status" value="1"/>
</dbReference>
<evidence type="ECO:0000313" key="11">
    <source>
        <dbReference type="EMBL" id="EDO32905.1"/>
    </source>
</evidence>
<reference evidence="11 12" key="1">
    <citation type="journal article" date="2007" name="Science">
        <title>Sea anemone genome reveals ancestral eumetazoan gene repertoire and genomic organization.</title>
        <authorList>
            <person name="Putnam N.H."/>
            <person name="Srivastava M."/>
            <person name="Hellsten U."/>
            <person name="Dirks B."/>
            <person name="Chapman J."/>
            <person name="Salamov A."/>
            <person name="Terry A."/>
            <person name="Shapiro H."/>
            <person name="Lindquist E."/>
            <person name="Kapitonov V.V."/>
            <person name="Jurka J."/>
            <person name="Genikhovich G."/>
            <person name="Grigoriev I.V."/>
            <person name="Lucas S.M."/>
            <person name="Steele R.E."/>
            <person name="Finnerty J.R."/>
            <person name="Technau U."/>
            <person name="Martindale M.Q."/>
            <person name="Rokhsar D.S."/>
        </authorList>
    </citation>
    <scope>NUCLEOTIDE SEQUENCE [LARGE SCALE GENOMIC DNA]</scope>
    <source>
        <strain evidence="12">CH2 X CH6</strain>
    </source>
</reference>
<dbReference type="OrthoDB" id="5964585at2759"/>
<keyword evidence="5" id="KW-0297">G-protein coupled receptor</keyword>
<evidence type="ECO:0000256" key="7">
    <source>
        <dbReference type="ARBA" id="ARBA00023170"/>
    </source>
</evidence>
<feature type="transmembrane region" description="Helical" evidence="9">
    <location>
        <begin position="12"/>
        <end position="35"/>
    </location>
</feature>
<dbReference type="EMBL" id="DS469800">
    <property type="protein sequence ID" value="EDO32905.1"/>
    <property type="molecule type" value="Genomic_DNA"/>
</dbReference>
<keyword evidence="2" id="KW-1003">Cell membrane</keyword>
<feature type="transmembrane region" description="Helical" evidence="9">
    <location>
        <begin position="171"/>
        <end position="197"/>
    </location>
</feature>
<dbReference type="Proteomes" id="UP000001593">
    <property type="component" value="Unassembled WGS sequence"/>
</dbReference>
<keyword evidence="12" id="KW-1185">Reference proteome</keyword>
<evidence type="ECO:0000256" key="6">
    <source>
        <dbReference type="ARBA" id="ARBA00023136"/>
    </source>
</evidence>
<dbReference type="GO" id="GO:0004930">
    <property type="term" value="F:G protein-coupled receptor activity"/>
    <property type="evidence" value="ECO:0000318"/>
    <property type="project" value="GO_Central"/>
</dbReference>
<dbReference type="PROSITE" id="PS50262">
    <property type="entry name" value="G_PROTEIN_RECEP_F1_2"/>
    <property type="match status" value="1"/>
</dbReference>
<evidence type="ECO:0000259" key="10">
    <source>
        <dbReference type="PROSITE" id="PS50262"/>
    </source>
</evidence>
<dbReference type="KEGG" id="nve:5504090"/>
<sequence>MEDFQETIAAVTVFIMSLALLVSLPANIAILAVFYREPKVRVPSGIFVLNMAWTGVLGAVVFVLLIPDLYMGVAIAASNPAACSAREFLNEMYSALTLFAVLLVTGNRYAVVVLKHRYQAYFTRCHCALYVGIAWLLALAYAAGLTITQSQNAAIGNFKCKLGFIYPESVAAVQLTFLGVLFILTIGITGALGMHFYSQRKVLPLPLNFYSKESIERRMAPGKERRIAKNLRVLTIALASILGCFGLQIGGLVLAVSTGRWLRMVYTCGVTCSYCACLIHPYLFGYLNRRLKQPMRRLCRRACNAVFCTHSRTRKLTRVESSLSRMESGMPRVESGFSFDSSKLRIIVSTDEPNESGVELTRSKMDLAATRHLRP</sequence>
<dbReference type="PANTHER" id="PTHR22752:SF1">
    <property type="entry name" value="G-PROTEIN COUPLED RECEPTOR 176"/>
    <property type="match status" value="1"/>
</dbReference>
<evidence type="ECO:0000256" key="1">
    <source>
        <dbReference type="ARBA" id="ARBA00004651"/>
    </source>
</evidence>
<dbReference type="PRINTS" id="PR00237">
    <property type="entry name" value="GPCRRHODOPSN"/>
</dbReference>
<evidence type="ECO:0000256" key="8">
    <source>
        <dbReference type="ARBA" id="ARBA00023224"/>
    </source>
</evidence>
<evidence type="ECO:0000256" key="5">
    <source>
        <dbReference type="ARBA" id="ARBA00023040"/>
    </source>
</evidence>
<dbReference type="GO" id="GO:0005886">
    <property type="term" value="C:plasma membrane"/>
    <property type="evidence" value="ECO:0007669"/>
    <property type="project" value="UniProtKB-SubCell"/>
</dbReference>
<feature type="transmembrane region" description="Helical" evidence="9">
    <location>
        <begin position="127"/>
        <end position="147"/>
    </location>
</feature>
<gene>
    <name evidence="11" type="ORF">NEMVEDRAFT_v1g247353</name>
</gene>
<dbReference type="InterPro" id="IPR017452">
    <property type="entry name" value="GPCR_Rhodpsn_7TM"/>
</dbReference>
<dbReference type="GO" id="GO:0007186">
    <property type="term" value="P:G protein-coupled receptor signaling pathway"/>
    <property type="evidence" value="ECO:0000318"/>
    <property type="project" value="GO_Central"/>
</dbReference>
<evidence type="ECO:0000256" key="4">
    <source>
        <dbReference type="ARBA" id="ARBA00022989"/>
    </source>
</evidence>
<comment type="subcellular location">
    <subcellularLocation>
        <location evidence="1">Cell membrane</location>
        <topology evidence="1">Multi-pass membrane protein</topology>
    </subcellularLocation>
</comment>